<dbReference type="SUPFAM" id="SSF48403">
    <property type="entry name" value="Ankyrin repeat"/>
    <property type="match status" value="1"/>
</dbReference>
<feature type="repeat" description="ANK" evidence="2">
    <location>
        <begin position="195"/>
        <end position="221"/>
    </location>
</feature>
<dbReference type="GO" id="GO:0005886">
    <property type="term" value="C:plasma membrane"/>
    <property type="evidence" value="ECO:0007669"/>
    <property type="project" value="UniProtKB-SubCell"/>
</dbReference>
<feature type="transmembrane region" description="Helical" evidence="3">
    <location>
        <begin position="767"/>
        <end position="789"/>
    </location>
</feature>
<keyword evidence="3" id="KW-1133">Transmembrane helix</keyword>
<dbReference type="PANTHER" id="PTHR24177:SF329">
    <property type="entry name" value="ANKYRIN REPEAT PROTEIN"/>
    <property type="match status" value="1"/>
</dbReference>
<dbReference type="OrthoDB" id="1422158at2759"/>
<comment type="caution">
    <text evidence="5">The sequence shown here is derived from an EMBL/GenBank/DDBJ whole genome shotgun (WGS) entry which is preliminary data.</text>
</comment>
<evidence type="ECO:0000256" key="1">
    <source>
        <dbReference type="ARBA" id="ARBA00004413"/>
    </source>
</evidence>
<keyword evidence="3" id="KW-0812">Transmembrane</keyword>
<dbReference type="AlphaFoldDB" id="A0A9D4YJ34"/>
<feature type="transmembrane region" description="Helical" evidence="3">
    <location>
        <begin position="655"/>
        <end position="674"/>
    </location>
</feature>
<organism evidence="5 6">
    <name type="scientific">Pisum sativum</name>
    <name type="common">Garden pea</name>
    <name type="synonym">Lathyrus oleraceus</name>
    <dbReference type="NCBI Taxonomy" id="3888"/>
    <lineage>
        <taxon>Eukaryota</taxon>
        <taxon>Viridiplantae</taxon>
        <taxon>Streptophyta</taxon>
        <taxon>Embryophyta</taxon>
        <taxon>Tracheophyta</taxon>
        <taxon>Spermatophyta</taxon>
        <taxon>Magnoliopsida</taxon>
        <taxon>eudicotyledons</taxon>
        <taxon>Gunneridae</taxon>
        <taxon>Pentapetalae</taxon>
        <taxon>rosids</taxon>
        <taxon>fabids</taxon>
        <taxon>Fabales</taxon>
        <taxon>Fabaceae</taxon>
        <taxon>Papilionoideae</taxon>
        <taxon>50 kb inversion clade</taxon>
        <taxon>NPAAA clade</taxon>
        <taxon>Hologalegina</taxon>
        <taxon>IRL clade</taxon>
        <taxon>Fabeae</taxon>
        <taxon>Lathyrus</taxon>
    </lineage>
</organism>
<dbReference type="InterPro" id="IPR002110">
    <property type="entry name" value="Ankyrin_rpt"/>
</dbReference>
<evidence type="ECO:0000256" key="3">
    <source>
        <dbReference type="SAM" id="Phobius"/>
    </source>
</evidence>
<evidence type="ECO:0000313" key="5">
    <source>
        <dbReference type="EMBL" id="KAI5438150.1"/>
    </source>
</evidence>
<accession>A0A9D4YJ34</accession>
<dbReference type="InterPro" id="IPR026961">
    <property type="entry name" value="PGG_dom"/>
</dbReference>
<dbReference type="Proteomes" id="UP001058974">
    <property type="component" value="Chromosome 2"/>
</dbReference>
<protein>
    <recommendedName>
        <fullName evidence="4">PGG domain-containing protein</fullName>
    </recommendedName>
</protein>
<name>A0A9D4YJ34_PEA</name>
<gene>
    <name evidence="5" type="ORF">KIW84_024047</name>
</gene>
<feature type="transmembrane region" description="Helical" evidence="3">
    <location>
        <begin position="694"/>
        <end position="716"/>
    </location>
</feature>
<dbReference type="PANTHER" id="PTHR24177">
    <property type="entry name" value="CASKIN"/>
    <property type="match status" value="1"/>
</dbReference>
<dbReference type="Pfam" id="PF13962">
    <property type="entry name" value="PGG"/>
    <property type="match status" value="1"/>
</dbReference>
<feature type="domain" description="PGG" evidence="4">
    <location>
        <begin position="648"/>
        <end position="758"/>
    </location>
</feature>
<keyword evidence="6" id="KW-1185">Reference proteome</keyword>
<dbReference type="Gramene" id="Psat02G0404700-T1">
    <property type="protein sequence ID" value="KAI5438150.1"/>
    <property type="gene ID" value="KIW84_024047"/>
</dbReference>
<proteinExistence type="predicted"/>
<reference evidence="5 6" key="1">
    <citation type="journal article" date="2022" name="Nat. Genet.">
        <title>Improved pea reference genome and pan-genome highlight genomic features and evolutionary characteristics.</title>
        <authorList>
            <person name="Yang T."/>
            <person name="Liu R."/>
            <person name="Luo Y."/>
            <person name="Hu S."/>
            <person name="Wang D."/>
            <person name="Wang C."/>
            <person name="Pandey M.K."/>
            <person name="Ge S."/>
            <person name="Xu Q."/>
            <person name="Li N."/>
            <person name="Li G."/>
            <person name="Huang Y."/>
            <person name="Saxena R.K."/>
            <person name="Ji Y."/>
            <person name="Li M."/>
            <person name="Yan X."/>
            <person name="He Y."/>
            <person name="Liu Y."/>
            <person name="Wang X."/>
            <person name="Xiang C."/>
            <person name="Varshney R.K."/>
            <person name="Ding H."/>
            <person name="Gao S."/>
            <person name="Zong X."/>
        </authorList>
    </citation>
    <scope>NUCLEOTIDE SEQUENCE [LARGE SCALE GENOMIC DNA]</scope>
    <source>
        <strain evidence="5 6">cv. Zhongwan 6</strain>
    </source>
</reference>
<keyword evidence="3" id="KW-0472">Membrane</keyword>
<dbReference type="PROSITE" id="PS50297">
    <property type="entry name" value="ANK_REP_REGION"/>
    <property type="match status" value="1"/>
</dbReference>
<evidence type="ECO:0000256" key="2">
    <source>
        <dbReference type="PROSITE-ProRule" id="PRU00023"/>
    </source>
</evidence>
<comment type="subcellular location">
    <subcellularLocation>
        <location evidence="1">Cell membrane</location>
        <topology evidence="1">Peripheral membrane protein</topology>
        <orientation evidence="1">Cytoplasmic side</orientation>
    </subcellularLocation>
</comment>
<dbReference type="SMART" id="SM00248">
    <property type="entry name" value="ANK"/>
    <property type="match status" value="3"/>
</dbReference>
<sequence length="812" mass="92203">MMKSTDFASGGIVHQALNKDNYERWSCVIQNYLQGQGLWDDVILNVDANHLLTDHASSSNKMQAGTRNVFRIFKQSGKNDIEQGYDCYDEQSFWREVDIEAVRKTKNAKALHMIQLSCGREIVDEISHFPTAKEAWNHLRILYGKEIKATAHIEQADLESSIDQLHKDVFRRVERGQDIQNTDIGEDVLYMTSTLGRTLLHVAVIAGNVRNVETLVAKGKDTLLDMQDRNGDTALALVARYTGNTYVAKCMVETNNYKGFRHNLLVLQNNENVIPILMAAANGHKQLTTYLYTRTDLSQDNNSRILLLSLCITAEIFDVALRLLVSYPDLPRESLPLSIPKMLRQSFPDKFSPLVALSKMPSAFPSGTRFGRLEQFFYDILSVEREFRGNYEIPDIANSVQRVTRIAVVNEERKRTLKKSSVRWLSCKWLVLIFLVWPIKYLCVILRIIFGGIIYLLVGSFKWLNMFGIRKIYGKKYSHYEVIGILCYFSRSVKAFSASRLEEASAYESMLHGAQNGIIEFINAMREANPHLLSAVDSCHRGIFSHAVLHRKQNVFQLIHCLPGGKELFRYSIDKFGNNLLHLAAQLGPSSDRDTRPGAALQMQREIQWFKAVEKVVHPKFKEAKNGDGKKPYEILAESHEELVKDGEKWAKETATSFTIVGTLITTIMFAAAFTVPGGNNGNGLPNFLHDKRFITFLIADAFSLFTSTTSVLIFIGILTSRYAERDFLRTLPGKLWFGLLFLVLSVCSMIVAFCAAIDMILKGYKITRWLIIVPTMSLGSLPITFLVLSQLPLMYQIFHFTRKNPISRIKN</sequence>
<dbReference type="Pfam" id="PF00023">
    <property type="entry name" value="Ank"/>
    <property type="match status" value="1"/>
</dbReference>
<dbReference type="Gene3D" id="1.25.40.20">
    <property type="entry name" value="Ankyrin repeat-containing domain"/>
    <property type="match status" value="1"/>
</dbReference>
<evidence type="ECO:0000259" key="4">
    <source>
        <dbReference type="Pfam" id="PF13962"/>
    </source>
</evidence>
<dbReference type="EMBL" id="JAMSHJ010000002">
    <property type="protein sequence ID" value="KAI5438150.1"/>
    <property type="molecule type" value="Genomic_DNA"/>
</dbReference>
<keyword evidence="2" id="KW-0040">ANK repeat</keyword>
<dbReference type="PROSITE" id="PS50088">
    <property type="entry name" value="ANK_REPEAT"/>
    <property type="match status" value="1"/>
</dbReference>
<dbReference type="InterPro" id="IPR036770">
    <property type="entry name" value="Ankyrin_rpt-contain_sf"/>
</dbReference>
<feature type="transmembrane region" description="Helical" evidence="3">
    <location>
        <begin position="736"/>
        <end position="761"/>
    </location>
</feature>
<feature type="transmembrane region" description="Helical" evidence="3">
    <location>
        <begin position="445"/>
        <end position="464"/>
    </location>
</feature>
<evidence type="ECO:0000313" key="6">
    <source>
        <dbReference type="Proteomes" id="UP001058974"/>
    </source>
</evidence>